<evidence type="ECO:0000256" key="6">
    <source>
        <dbReference type="ARBA" id="ARBA00022989"/>
    </source>
</evidence>
<dbReference type="SUPFAM" id="SSF52343">
    <property type="entry name" value="Ferredoxin reductase-like, C-terminal NADP-linked domain"/>
    <property type="match status" value="1"/>
</dbReference>
<feature type="transmembrane region" description="Helical" evidence="12">
    <location>
        <begin position="210"/>
        <end position="239"/>
    </location>
</feature>
<feature type="compositionally biased region" description="Gly residues" evidence="11">
    <location>
        <begin position="73"/>
        <end position="83"/>
    </location>
</feature>
<dbReference type="Pfam" id="PF01794">
    <property type="entry name" value="Ferric_reduct"/>
    <property type="match status" value="1"/>
</dbReference>
<keyword evidence="13" id="KW-0732">Signal</keyword>
<comment type="similarity">
    <text evidence="2">Belongs to the ferric reductase (FRE) family.</text>
</comment>
<keyword evidence="4 12" id="KW-0812">Transmembrane</keyword>
<feature type="transmembrane region" description="Helical" evidence="12">
    <location>
        <begin position="351"/>
        <end position="376"/>
    </location>
</feature>
<dbReference type="Proteomes" id="UP001583186">
    <property type="component" value="Unassembled WGS sequence"/>
</dbReference>
<dbReference type="EMBL" id="JAWCUI010000073">
    <property type="protein sequence ID" value="KAL1889476.1"/>
    <property type="molecule type" value="Genomic_DNA"/>
</dbReference>
<feature type="transmembrane region" description="Helical" evidence="12">
    <location>
        <begin position="388"/>
        <end position="410"/>
    </location>
</feature>
<sequence>MVAFKSLLLYLSLSLTPAYVVAGGGKPHGFSPSAPSYDDYCFLTIYNSISSYTFQLPGTVSSTTSASSSSASSGGGGSRGGSSSGHSGHKRAELQKRRKGGGSSSNACTLNLEVASIYASAKAYCNGKQFTAAIPYWQSLCTSGGYTLMDLTEIEANVTQAYINSLPVLNPDSNSTSAAIEKAVILDKAYYEVAYHTNYAHDYAFEQDALFSWGFLGFWGGIMVLGMVHKIVTVVLAFFADRRLSSRRDVEGAGTIAAPSAPSAADPLAKTWHLIRTWFIIPAGFAPFSEHHQRYIYWHTIPRRLDLFIVSAFWITAIVLSFVRYDSFSGNLSYSTVANQNWQLSADRTGILSYACLPFLWLFGGRNNIFLWATNFSFRSFNIFHRHVAWVATFEAIVHSINYTVLYTVYSSSYASSYASNYFYMGVVATITMSLMVLLSHSWLRQKFYESFLIIHIVLAIVMIYALLRHTNFENETWQGYLYPVVAIWGSDRVVRIVRVLYCNLHVKFSKGFIHNETTVRYFADADLLRIEMSPGVRAPFKPGPGQHYYLYQPMALLGWENHPFTLGAYSTKDMPAAHNGVASMTSISSAAGSYGSSLVFYVRPYDGWTQRLRKQCQKAADGIVHPKLLIEGPYGEKADLHHFDTLLLFVGGTGIASAVPYILDHIQCARNGTTRTTNIQLIWSGRQRAMFDHIANTELRDALQRNDVHGNFYITCRAPTTSTAVLGQEEEKKSSSLPQVMAMPSANSNSSDSDSASANYIQVPAYIFTLGRPDVKQLIATTVEQSKASSSKVAVLVCGPAQMADDSRAAVFSALRNGFYGIEYFEETFGW</sequence>
<evidence type="ECO:0000256" key="10">
    <source>
        <dbReference type="ARBA" id="ARBA00023180"/>
    </source>
</evidence>
<protein>
    <recommendedName>
        <fullName evidence="14">FAD-binding FR-type domain-containing protein</fullName>
    </recommendedName>
</protein>
<feature type="transmembrane region" description="Helical" evidence="12">
    <location>
        <begin position="422"/>
        <end position="439"/>
    </location>
</feature>
<dbReference type="InterPro" id="IPR013130">
    <property type="entry name" value="Fe3_Rdtase_TM_dom"/>
</dbReference>
<evidence type="ECO:0000256" key="9">
    <source>
        <dbReference type="ARBA" id="ARBA00023136"/>
    </source>
</evidence>
<evidence type="ECO:0000256" key="11">
    <source>
        <dbReference type="SAM" id="MobiDB-lite"/>
    </source>
</evidence>
<evidence type="ECO:0000256" key="13">
    <source>
        <dbReference type="SAM" id="SignalP"/>
    </source>
</evidence>
<keyword evidence="5" id="KW-0249">Electron transport</keyword>
<keyword evidence="6 12" id="KW-1133">Transmembrane helix</keyword>
<dbReference type="InterPro" id="IPR051410">
    <property type="entry name" value="Ferric/Cupric_Reductase"/>
</dbReference>
<dbReference type="PANTHER" id="PTHR32361">
    <property type="entry name" value="FERRIC/CUPRIC REDUCTASE TRANSMEMBRANE COMPONENT"/>
    <property type="match status" value="1"/>
</dbReference>
<evidence type="ECO:0000256" key="2">
    <source>
        <dbReference type="ARBA" id="ARBA00006278"/>
    </source>
</evidence>
<evidence type="ECO:0000256" key="8">
    <source>
        <dbReference type="ARBA" id="ARBA00023065"/>
    </source>
</evidence>
<dbReference type="InterPro" id="IPR013121">
    <property type="entry name" value="Fe_red_NAD-bd_6"/>
</dbReference>
<dbReference type="Pfam" id="PF08030">
    <property type="entry name" value="NAD_binding_6"/>
    <property type="match status" value="1"/>
</dbReference>
<evidence type="ECO:0000256" key="4">
    <source>
        <dbReference type="ARBA" id="ARBA00022692"/>
    </source>
</evidence>
<dbReference type="PANTHER" id="PTHR32361:SF9">
    <property type="entry name" value="FERRIC REDUCTASE TRANSMEMBRANE COMPONENT 3-RELATED"/>
    <property type="match status" value="1"/>
</dbReference>
<feature type="region of interest" description="Disordered" evidence="11">
    <location>
        <begin position="728"/>
        <end position="755"/>
    </location>
</feature>
<keyword evidence="8" id="KW-0406">Ion transport</keyword>
<evidence type="ECO:0000256" key="12">
    <source>
        <dbReference type="SAM" id="Phobius"/>
    </source>
</evidence>
<feature type="signal peptide" evidence="13">
    <location>
        <begin position="1"/>
        <end position="22"/>
    </location>
</feature>
<feature type="chain" id="PRO_5046499566" description="FAD-binding FR-type domain-containing protein" evidence="13">
    <location>
        <begin position="23"/>
        <end position="832"/>
    </location>
</feature>
<organism evidence="15 16">
    <name type="scientific">Sporothrix stenoceras</name>
    <dbReference type="NCBI Taxonomy" id="5173"/>
    <lineage>
        <taxon>Eukaryota</taxon>
        <taxon>Fungi</taxon>
        <taxon>Dikarya</taxon>
        <taxon>Ascomycota</taxon>
        <taxon>Pezizomycotina</taxon>
        <taxon>Sordariomycetes</taxon>
        <taxon>Sordariomycetidae</taxon>
        <taxon>Ophiostomatales</taxon>
        <taxon>Ophiostomataceae</taxon>
        <taxon>Sporothrix</taxon>
    </lineage>
</organism>
<reference evidence="15 16" key="1">
    <citation type="journal article" date="2024" name="IMA Fungus">
        <title>IMA Genome - F19 : A genome assembly and annotation guide to empower mycologists, including annotated draft genome sequences of Ceratocystis pirilliformis, Diaporthe australafricana, Fusarium ophioides, Paecilomyces lecythidis, and Sporothrix stenoceras.</title>
        <authorList>
            <person name="Aylward J."/>
            <person name="Wilson A.M."/>
            <person name="Visagie C.M."/>
            <person name="Spraker J."/>
            <person name="Barnes I."/>
            <person name="Buitendag C."/>
            <person name="Ceriani C."/>
            <person name="Del Mar Angel L."/>
            <person name="du Plessis D."/>
            <person name="Fuchs T."/>
            <person name="Gasser K."/>
            <person name="Kramer D."/>
            <person name="Li W."/>
            <person name="Munsamy K."/>
            <person name="Piso A."/>
            <person name="Price J.L."/>
            <person name="Sonnekus B."/>
            <person name="Thomas C."/>
            <person name="van der Nest A."/>
            <person name="van Dijk A."/>
            <person name="van Heerden A."/>
            <person name="van Vuuren N."/>
            <person name="Yilmaz N."/>
            <person name="Duong T.A."/>
            <person name="van der Merwe N.A."/>
            <person name="Wingfield M.J."/>
            <person name="Wingfield B.D."/>
        </authorList>
    </citation>
    <scope>NUCLEOTIDE SEQUENCE [LARGE SCALE GENOMIC DNA]</scope>
    <source>
        <strain evidence="15 16">CMW 5346</strain>
    </source>
</reference>
<comment type="subcellular location">
    <subcellularLocation>
        <location evidence="1">Membrane</location>
        <topology evidence="1">Multi-pass membrane protein</topology>
    </subcellularLocation>
</comment>
<feature type="compositionally biased region" description="Low complexity" evidence="11">
    <location>
        <begin position="746"/>
        <end position="755"/>
    </location>
</feature>
<dbReference type="Pfam" id="PF08022">
    <property type="entry name" value="FAD_binding_8"/>
    <property type="match status" value="1"/>
</dbReference>
<evidence type="ECO:0000313" key="16">
    <source>
        <dbReference type="Proteomes" id="UP001583186"/>
    </source>
</evidence>
<evidence type="ECO:0000256" key="7">
    <source>
        <dbReference type="ARBA" id="ARBA00023002"/>
    </source>
</evidence>
<name>A0ABR3YM94_9PEZI</name>
<dbReference type="InterPro" id="IPR013112">
    <property type="entry name" value="FAD-bd_8"/>
</dbReference>
<evidence type="ECO:0000313" key="15">
    <source>
        <dbReference type="EMBL" id="KAL1889476.1"/>
    </source>
</evidence>
<dbReference type="SFLD" id="SFLDS00052">
    <property type="entry name" value="Ferric_Reductase_Domain"/>
    <property type="match status" value="1"/>
</dbReference>
<dbReference type="PROSITE" id="PS51384">
    <property type="entry name" value="FAD_FR"/>
    <property type="match status" value="1"/>
</dbReference>
<keyword evidence="9 12" id="KW-0472">Membrane</keyword>
<dbReference type="CDD" id="cd06186">
    <property type="entry name" value="NOX_Duox_like_FAD_NADP"/>
    <property type="match status" value="1"/>
</dbReference>
<dbReference type="Gene3D" id="3.40.50.80">
    <property type="entry name" value="Nucleotide-binding domain of ferredoxin-NADP reductase (FNR) module"/>
    <property type="match status" value="1"/>
</dbReference>
<proteinExistence type="inferred from homology"/>
<comment type="caution">
    <text evidence="15">The sequence shown here is derived from an EMBL/GenBank/DDBJ whole genome shotgun (WGS) entry which is preliminary data.</text>
</comment>
<evidence type="ECO:0000256" key="5">
    <source>
        <dbReference type="ARBA" id="ARBA00022982"/>
    </source>
</evidence>
<keyword evidence="16" id="KW-1185">Reference proteome</keyword>
<feature type="transmembrane region" description="Helical" evidence="12">
    <location>
        <begin position="305"/>
        <end position="325"/>
    </location>
</feature>
<feature type="domain" description="FAD-binding FR-type" evidence="14">
    <location>
        <begin position="487"/>
        <end position="641"/>
    </location>
</feature>
<dbReference type="SFLD" id="SFLDG01168">
    <property type="entry name" value="Ferric_reductase_subgroup_(FRE"/>
    <property type="match status" value="1"/>
</dbReference>
<evidence type="ECO:0000256" key="3">
    <source>
        <dbReference type="ARBA" id="ARBA00022448"/>
    </source>
</evidence>
<feature type="transmembrane region" description="Helical" evidence="12">
    <location>
        <begin position="451"/>
        <end position="468"/>
    </location>
</feature>
<dbReference type="InterPro" id="IPR039261">
    <property type="entry name" value="FNR_nucleotide-bd"/>
</dbReference>
<dbReference type="InterPro" id="IPR017927">
    <property type="entry name" value="FAD-bd_FR_type"/>
</dbReference>
<gene>
    <name evidence="15" type="ORF">Sste5346_008854</name>
</gene>
<keyword evidence="3" id="KW-0813">Transport</keyword>
<keyword evidence="7" id="KW-0560">Oxidoreductase</keyword>
<evidence type="ECO:0000259" key="14">
    <source>
        <dbReference type="PROSITE" id="PS51384"/>
    </source>
</evidence>
<accession>A0ABR3YM94</accession>
<feature type="region of interest" description="Disordered" evidence="11">
    <location>
        <begin position="65"/>
        <end position="104"/>
    </location>
</feature>
<keyword evidence="10" id="KW-0325">Glycoprotein</keyword>
<evidence type="ECO:0000256" key="1">
    <source>
        <dbReference type="ARBA" id="ARBA00004141"/>
    </source>
</evidence>